<comment type="similarity">
    <text evidence="2">Belongs to the multi antimicrobial extrusion (MATE) (TC 2.A.66.1) family.</text>
</comment>
<feature type="transmembrane region" description="Helical" evidence="8">
    <location>
        <begin position="165"/>
        <end position="184"/>
    </location>
</feature>
<feature type="transmembrane region" description="Helical" evidence="8">
    <location>
        <begin position="381"/>
        <end position="404"/>
    </location>
</feature>
<evidence type="ECO:0000313" key="9">
    <source>
        <dbReference type="EMBL" id="XBM49760.1"/>
    </source>
</evidence>
<proteinExistence type="inferred from homology"/>
<reference evidence="9" key="1">
    <citation type="submission" date="2024-05" db="EMBL/GenBank/DDBJ databases">
        <title>The Natural Products Discovery Center: Release of the First 8490 Sequenced Strains for Exploring Actinobacteria Biosynthetic Diversity.</title>
        <authorList>
            <person name="Kalkreuter E."/>
            <person name="Kautsar S.A."/>
            <person name="Yang D."/>
            <person name="Bader C.D."/>
            <person name="Teijaro C.N."/>
            <person name="Fluegel L."/>
            <person name="Davis C.M."/>
            <person name="Simpson J.R."/>
            <person name="Lauterbach L."/>
            <person name="Steele A.D."/>
            <person name="Gui C."/>
            <person name="Meng S."/>
            <person name="Li G."/>
            <person name="Viehrig K."/>
            <person name="Ye F."/>
            <person name="Su P."/>
            <person name="Kiefer A.F."/>
            <person name="Nichols A."/>
            <person name="Cepeda A.J."/>
            <person name="Yan W."/>
            <person name="Fan B."/>
            <person name="Jiang Y."/>
            <person name="Adhikari A."/>
            <person name="Zheng C.-J."/>
            <person name="Schuster L."/>
            <person name="Cowan T.M."/>
            <person name="Smanski M.J."/>
            <person name="Chevrette M.G."/>
            <person name="de Carvalho L.P.S."/>
            <person name="Shen B."/>
        </authorList>
    </citation>
    <scope>NUCLEOTIDE SEQUENCE</scope>
    <source>
        <strain evidence="9">NPDC080035</strain>
    </source>
</reference>
<dbReference type="PANTHER" id="PTHR42893:SF46">
    <property type="entry name" value="PROTEIN DETOXIFICATION 44, CHLOROPLASTIC"/>
    <property type="match status" value="1"/>
</dbReference>
<gene>
    <name evidence="9" type="ORF">AAME72_07795</name>
</gene>
<sequence>MPLVGRLKRPLDREILRLAVPALGALVAEPLFLLADSALVGHLGVAPLAGLGIASAVLQTIVGLMVFLAYSTTPAVARRLGAGDERGAVAAGVDGCWLALGLGIVLAIAGWLAAPFLVGLFGASAAVTGQAAVYLTLSMLGLPAMLLVFAATGLLRGLQDTRTPLAVAVAGFAANILLNVLFIYGMRLGIAGSALGTVVAQWGMVVVYVVIVARHARRAGAPLLPHHAGIGRTARAGGWLLLRTASLRAAMLLAVFAATRLGPDELAAFQVTMTVFATLAFALDALAIAAQALVGKGLGAGELEDVREVLRRCVQWGIGAGVVLGVVTIALSPVAAGLFTGDASVASLLPVALAIIGVSAPLGGYVFVLDGVLIGAGDARYLALTGVVNVAVFVPLAVAVVAWGSHDAGGLAALTAAFAFGYLGARAVTLGLRARGRVWMRAGAEV</sequence>
<feature type="transmembrane region" description="Helical" evidence="8">
    <location>
        <begin position="316"/>
        <end position="339"/>
    </location>
</feature>
<feature type="transmembrane region" description="Helical" evidence="8">
    <location>
        <begin position="15"/>
        <end position="35"/>
    </location>
</feature>
<dbReference type="InterPro" id="IPR044644">
    <property type="entry name" value="DinF-like"/>
</dbReference>
<dbReference type="EMBL" id="CP157390">
    <property type="protein sequence ID" value="XBM49760.1"/>
    <property type="molecule type" value="Genomic_DNA"/>
</dbReference>
<feature type="transmembrane region" description="Helical" evidence="8">
    <location>
        <begin position="410"/>
        <end position="432"/>
    </location>
</feature>
<evidence type="ECO:0000256" key="1">
    <source>
        <dbReference type="ARBA" id="ARBA00004651"/>
    </source>
</evidence>
<dbReference type="CDD" id="cd13136">
    <property type="entry name" value="MATE_DinF_like"/>
    <property type="match status" value="1"/>
</dbReference>
<dbReference type="GO" id="GO:0005886">
    <property type="term" value="C:plasma membrane"/>
    <property type="evidence" value="ECO:0007669"/>
    <property type="project" value="UniProtKB-SubCell"/>
</dbReference>
<organism evidence="9">
    <name type="scientific">Leifsonia sp. NPDC080035</name>
    <dbReference type="NCBI Taxonomy" id="3143936"/>
    <lineage>
        <taxon>Bacteria</taxon>
        <taxon>Bacillati</taxon>
        <taxon>Actinomycetota</taxon>
        <taxon>Actinomycetes</taxon>
        <taxon>Micrococcales</taxon>
        <taxon>Microbacteriaceae</taxon>
        <taxon>Leifsonia</taxon>
    </lineage>
</organism>
<dbReference type="AlphaFoldDB" id="A0AAU7GHG2"/>
<feature type="transmembrane region" description="Helical" evidence="8">
    <location>
        <begin position="190"/>
        <end position="213"/>
    </location>
</feature>
<dbReference type="NCBIfam" id="TIGR00797">
    <property type="entry name" value="matE"/>
    <property type="match status" value="1"/>
</dbReference>
<accession>A0AAU7GHG2</accession>
<keyword evidence="3" id="KW-0813">Transport</keyword>
<keyword evidence="5 8" id="KW-0812">Transmembrane</keyword>
<evidence type="ECO:0000256" key="7">
    <source>
        <dbReference type="ARBA" id="ARBA00023136"/>
    </source>
</evidence>
<feature type="transmembrane region" description="Helical" evidence="8">
    <location>
        <begin position="91"/>
        <end position="112"/>
    </location>
</feature>
<feature type="transmembrane region" description="Helical" evidence="8">
    <location>
        <begin position="240"/>
        <end position="259"/>
    </location>
</feature>
<feature type="transmembrane region" description="Helical" evidence="8">
    <location>
        <begin position="132"/>
        <end position="153"/>
    </location>
</feature>
<dbReference type="PIRSF" id="PIRSF006603">
    <property type="entry name" value="DinF"/>
    <property type="match status" value="1"/>
</dbReference>
<evidence type="ECO:0000256" key="6">
    <source>
        <dbReference type="ARBA" id="ARBA00022989"/>
    </source>
</evidence>
<dbReference type="InterPro" id="IPR048279">
    <property type="entry name" value="MdtK-like"/>
</dbReference>
<keyword evidence="6 8" id="KW-1133">Transmembrane helix</keyword>
<keyword evidence="4" id="KW-1003">Cell membrane</keyword>
<protein>
    <submittedName>
        <fullName evidence="9">MATE family efflux transporter</fullName>
    </submittedName>
</protein>
<feature type="transmembrane region" description="Helical" evidence="8">
    <location>
        <begin position="271"/>
        <end position="295"/>
    </location>
</feature>
<dbReference type="RefSeq" id="WP_348789671.1">
    <property type="nucleotide sequence ID" value="NZ_CP157390.1"/>
</dbReference>
<comment type="subcellular location">
    <subcellularLocation>
        <location evidence="1">Cell membrane</location>
        <topology evidence="1">Multi-pass membrane protein</topology>
    </subcellularLocation>
</comment>
<evidence type="ECO:0000256" key="8">
    <source>
        <dbReference type="SAM" id="Phobius"/>
    </source>
</evidence>
<evidence type="ECO:0000256" key="2">
    <source>
        <dbReference type="ARBA" id="ARBA00010199"/>
    </source>
</evidence>
<keyword evidence="7 8" id="KW-0472">Membrane</keyword>
<evidence type="ECO:0000256" key="3">
    <source>
        <dbReference type="ARBA" id="ARBA00022448"/>
    </source>
</evidence>
<dbReference type="GO" id="GO:0015297">
    <property type="term" value="F:antiporter activity"/>
    <property type="evidence" value="ECO:0007669"/>
    <property type="project" value="InterPro"/>
</dbReference>
<dbReference type="Pfam" id="PF01554">
    <property type="entry name" value="MatE"/>
    <property type="match status" value="2"/>
</dbReference>
<dbReference type="InterPro" id="IPR002528">
    <property type="entry name" value="MATE_fam"/>
</dbReference>
<dbReference type="PANTHER" id="PTHR42893">
    <property type="entry name" value="PROTEIN DETOXIFICATION 44, CHLOROPLASTIC-RELATED"/>
    <property type="match status" value="1"/>
</dbReference>
<evidence type="ECO:0000256" key="5">
    <source>
        <dbReference type="ARBA" id="ARBA00022692"/>
    </source>
</evidence>
<feature type="transmembrane region" description="Helical" evidence="8">
    <location>
        <begin position="47"/>
        <end position="70"/>
    </location>
</feature>
<name>A0AAU7GHG2_9MICO</name>
<dbReference type="GO" id="GO:0042910">
    <property type="term" value="F:xenobiotic transmembrane transporter activity"/>
    <property type="evidence" value="ECO:0007669"/>
    <property type="project" value="InterPro"/>
</dbReference>
<evidence type="ECO:0000256" key="4">
    <source>
        <dbReference type="ARBA" id="ARBA00022475"/>
    </source>
</evidence>
<feature type="transmembrane region" description="Helical" evidence="8">
    <location>
        <begin position="345"/>
        <end position="369"/>
    </location>
</feature>